<organism evidence="2 3">
    <name type="scientific">Strongylus vulgaris</name>
    <name type="common">Blood worm</name>
    <dbReference type="NCBI Taxonomy" id="40348"/>
    <lineage>
        <taxon>Eukaryota</taxon>
        <taxon>Metazoa</taxon>
        <taxon>Ecdysozoa</taxon>
        <taxon>Nematoda</taxon>
        <taxon>Chromadorea</taxon>
        <taxon>Rhabditida</taxon>
        <taxon>Rhabditina</taxon>
        <taxon>Rhabditomorpha</taxon>
        <taxon>Strongyloidea</taxon>
        <taxon>Strongylidae</taxon>
        <taxon>Strongylus</taxon>
    </lineage>
</organism>
<reference evidence="2 3" key="1">
    <citation type="submission" date="2018-11" db="EMBL/GenBank/DDBJ databases">
        <authorList>
            <consortium name="Pathogen Informatics"/>
        </authorList>
    </citation>
    <scope>NUCLEOTIDE SEQUENCE [LARGE SCALE GENOMIC DNA]</scope>
</reference>
<dbReference type="EMBL" id="UYYB01136902">
    <property type="protein sequence ID" value="VDM85159.1"/>
    <property type="molecule type" value="Genomic_DNA"/>
</dbReference>
<dbReference type="AlphaFoldDB" id="A0A3P7JZ01"/>
<dbReference type="Gene3D" id="3.90.228.20">
    <property type="match status" value="1"/>
</dbReference>
<feature type="domain" description="Phosphoenolpyruvate carboxykinase C-terminal P-loop" evidence="1">
    <location>
        <begin position="3"/>
        <end position="58"/>
    </location>
</feature>
<keyword evidence="3" id="KW-1185">Reference proteome</keyword>
<sequence>RLDGEPDIGVETPIGVVPKKGSINEEGLPNINWDELMSVPHEYWAEDAKEVRKFLEDQVKSIIRYFMGSSYSNPFARLDLISRVKSVPRWMHRKSALNKPRNLIYIQVVHVSSAVN</sequence>
<dbReference type="GO" id="GO:0017076">
    <property type="term" value="F:purine nucleotide binding"/>
    <property type="evidence" value="ECO:0007669"/>
    <property type="project" value="InterPro"/>
</dbReference>
<dbReference type="OrthoDB" id="10054927at2759"/>
<dbReference type="GO" id="GO:0006094">
    <property type="term" value="P:gluconeogenesis"/>
    <property type="evidence" value="ECO:0007669"/>
    <property type="project" value="InterPro"/>
</dbReference>
<dbReference type="SUPFAM" id="SSF53795">
    <property type="entry name" value="PEP carboxykinase-like"/>
    <property type="match status" value="1"/>
</dbReference>
<dbReference type="InterPro" id="IPR013035">
    <property type="entry name" value="PEP_carboxykinase_C"/>
</dbReference>
<name>A0A3P7JZ01_STRVU</name>
<gene>
    <name evidence="2" type="ORF">SVUK_LOCUS20157</name>
</gene>
<dbReference type="Proteomes" id="UP000270094">
    <property type="component" value="Unassembled WGS sequence"/>
</dbReference>
<dbReference type="Pfam" id="PF00821">
    <property type="entry name" value="PEPCK_GTP"/>
    <property type="match status" value="1"/>
</dbReference>
<accession>A0A3P7JZ01</accession>
<protein>
    <recommendedName>
        <fullName evidence="1">Phosphoenolpyruvate carboxykinase C-terminal P-loop domain-containing protein</fullName>
    </recommendedName>
</protein>
<feature type="non-terminal residue" evidence="2">
    <location>
        <position position="1"/>
    </location>
</feature>
<dbReference type="InterPro" id="IPR035077">
    <property type="entry name" value="PEP_carboxykinase_GTP_C"/>
</dbReference>
<dbReference type="GO" id="GO:0004611">
    <property type="term" value="F:phosphoenolpyruvate carboxykinase activity"/>
    <property type="evidence" value="ECO:0007669"/>
    <property type="project" value="InterPro"/>
</dbReference>
<proteinExistence type="predicted"/>
<evidence type="ECO:0000259" key="1">
    <source>
        <dbReference type="Pfam" id="PF00821"/>
    </source>
</evidence>
<evidence type="ECO:0000313" key="3">
    <source>
        <dbReference type="Proteomes" id="UP000270094"/>
    </source>
</evidence>
<evidence type="ECO:0000313" key="2">
    <source>
        <dbReference type="EMBL" id="VDM85159.1"/>
    </source>
</evidence>